<evidence type="ECO:0000313" key="3">
    <source>
        <dbReference type="Proteomes" id="UP001215151"/>
    </source>
</evidence>
<feature type="region of interest" description="Disordered" evidence="1">
    <location>
        <begin position="93"/>
        <end position="123"/>
    </location>
</feature>
<feature type="compositionally biased region" description="Basic and acidic residues" evidence="1">
    <location>
        <begin position="172"/>
        <end position="191"/>
    </location>
</feature>
<gene>
    <name evidence="2" type="ORF">ONZ51_g3626</name>
</gene>
<feature type="compositionally biased region" description="Acidic residues" evidence="1">
    <location>
        <begin position="154"/>
        <end position="163"/>
    </location>
</feature>
<keyword evidence="3" id="KW-1185">Reference proteome</keyword>
<feature type="compositionally biased region" description="Low complexity" evidence="1">
    <location>
        <begin position="106"/>
        <end position="123"/>
    </location>
</feature>
<feature type="region of interest" description="Disordered" evidence="1">
    <location>
        <begin position="265"/>
        <end position="288"/>
    </location>
</feature>
<accession>A0AAD7XFH3</accession>
<feature type="region of interest" description="Disordered" evidence="1">
    <location>
        <begin position="152"/>
        <end position="219"/>
    </location>
</feature>
<feature type="compositionally biased region" description="Basic and acidic residues" evidence="1">
    <location>
        <begin position="274"/>
        <end position="284"/>
    </location>
</feature>
<evidence type="ECO:0000313" key="2">
    <source>
        <dbReference type="EMBL" id="KAJ8488366.1"/>
    </source>
</evidence>
<protein>
    <submittedName>
        <fullName evidence="2">Uncharacterized protein</fullName>
    </submittedName>
</protein>
<organism evidence="2 3">
    <name type="scientific">Trametes cubensis</name>
    <dbReference type="NCBI Taxonomy" id="1111947"/>
    <lineage>
        <taxon>Eukaryota</taxon>
        <taxon>Fungi</taxon>
        <taxon>Dikarya</taxon>
        <taxon>Basidiomycota</taxon>
        <taxon>Agaricomycotina</taxon>
        <taxon>Agaricomycetes</taxon>
        <taxon>Polyporales</taxon>
        <taxon>Polyporaceae</taxon>
        <taxon>Trametes</taxon>
    </lineage>
</organism>
<dbReference type="EMBL" id="JAPEVG010000064">
    <property type="protein sequence ID" value="KAJ8488366.1"/>
    <property type="molecule type" value="Genomic_DNA"/>
</dbReference>
<comment type="caution">
    <text evidence="2">The sequence shown here is derived from an EMBL/GenBank/DDBJ whole genome shotgun (WGS) entry which is preliminary data.</text>
</comment>
<sequence length="322" mass="35324">MEVHGVMQSVSTTCTTVSLPAIPYTPYLPPSYPVYFAPGLYRHRRGYFTDASDYTMSFTGAVAWIRYHDAFYASMAAHAEKPPSTSIEDAILRTPSSTSGSDEDLTLPQPSSEPLPTSSTPSLLPDTVAQAIEEALQSSCVSSLIEEPIPCFDDIPEIPDEDALPSAATSENQRHVQDSVESRVAVEDTPHDSTPAKPLKKAAQKSTVVVSEKPRRTAKGLVKQYRSGREKARPCAMGRTGLHTISEEETLDLSLTSPLVRTYKPRKTKTGRRERKDAMKKGDENTPLEVVQEKFASIPQLLATTPTADNLPRKTLWTMQAS</sequence>
<dbReference type="AlphaFoldDB" id="A0AAD7XFH3"/>
<proteinExistence type="predicted"/>
<evidence type="ECO:0000256" key="1">
    <source>
        <dbReference type="SAM" id="MobiDB-lite"/>
    </source>
</evidence>
<reference evidence="2" key="1">
    <citation type="submission" date="2022-11" db="EMBL/GenBank/DDBJ databases">
        <title>Genome Sequence of Cubamyces cubensis.</title>
        <authorList>
            <person name="Buettner E."/>
        </authorList>
    </citation>
    <scope>NUCLEOTIDE SEQUENCE</scope>
    <source>
        <strain evidence="2">MPL-01</strain>
    </source>
</reference>
<name>A0AAD7XFH3_9APHY</name>
<dbReference type="Proteomes" id="UP001215151">
    <property type="component" value="Unassembled WGS sequence"/>
</dbReference>